<reference evidence="6" key="1">
    <citation type="submission" date="2016-10" db="EMBL/GenBank/DDBJ databases">
        <authorList>
            <person name="Varghese N."/>
            <person name="Submissions S."/>
        </authorList>
    </citation>
    <scope>NUCLEOTIDE SEQUENCE [LARGE SCALE GENOMIC DNA]</scope>
    <source>
        <strain evidence="6">DSM 45789</strain>
    </source>
</reference>
<evidence type="ECO:0000256" key="2">
    <source>
        <dbReference type="ARBA" id="ARBA00022741"/>
    </source>
</evidence>
<dbReference type="GO" id="GO:0016887">
    <property type="term" value="F:ATP hydrolysis activity"/>
    <property type="evidence" value="ECO:0007669"/>
    <property type="project" value="InterPro"/>
</dbReference>
<proteinExistence type="predicted"/>
<dbReference type="AlphaFoldDB" id="A0A1I6RDJ3"/>
<dbReference type="RefSeq" id="WP_091836219.1">
    <property type="nucleotide sequence ID" value="NZ_FPAA01000005.1"/>
</dbReference>
<evidence type="ECO:0000256" key="1">
    <source>
        <dbReference type="ARBA" id="ARBA00022448"/>
    </source>
</evidence>
<dbReference type="InterPro" id="IPR003439">
    <property type="entry name" value="ABC_transporter-like_ATP-bd"/>
</dbReference>
<dbReference type="PANTHER" id="PTHR42939">
    <property type="entry name" value="ABC TRANSPORTER ATP-BINDING PROTEIN ALBC-RELATED"/>
    <property type="match status" value="1"/>
</dbReference>
<keyword evidence="3" id="KW-0067">ATP-binding</keyword>
<dbReference type="PANTHER" id="PTHR42939:SF1">
    <property type="entry name" value="ABC TRANSPORTER ATP-BINDING PROTEIN ALBC-RELATED"/>
    <property type="match status" value="1"/>
</dbReference>
<sequence length="277" mass="30975">MDERMSLLYIEWSHVNKRFQDSAMDPSHRPYRMDSRLGLLDFTTTVRNGITAVLGPQGSGKTTLLRMTAGALVPDDGRITYHIGQKEVRVWSRSVAAMGTESSAATLRKRIGYVPSKKRSRREWTLEESLYDIAEACGHPRPKVKVSKLMAKWGLAAHRNQLVKDLPEGVSARYIVSQSLIADPPIWLLDEPTVGLDELGLTLLNAEIAERRHKGIILIATSNLSFAEVADYLLLMEGGACRRLGQRRLLTAGVPDGKVSSWYNSMQTFAQVRTRLK</sequence>
<dbReference type="Proteomes" id="UP000198660">
    <property type="component" value="Unassembled WGS sequence"/>
</dbReference>
<accession>A0A1I6RDJ3</accession>
<keyword evidence="2" id="KW-0547">Nucleotide-binding</keyword>
<dbReference type="PROSITE" id="PS50893">
    <property type="entry name" value="ABC_TRANSPORTER_2"/>
    <property type="match status" value="1"/>
</dbReference>
<keyword evidence="1" id="KW-0813">Transport</keyword>
<dbReference type="EMBL" id="FPAA01000005">
    <property type="protein sequence ID" value="SFS62744.1"/>
    <property type="molecule type" value="Genomic_DNA"/>
</dbReference>
<keyword evidence="6" id="KW-1185">Reference proteome</keyword>
<dbReference type="InterPro" id="IPR027417">
    <property type="entry name" value="P-loop_NTPase"/>
</dbReference>
<evidence type="ECO:0000313" key="6">
    <source>
        <dbReference type="Proteomes" id="UP000198660"/>
    </source>
</evidence>
<evidence type="ECO:0000256" key="3">
    <source>
        <dbReference type="ARBA" id="ARBA00022840"/>
    </source>
</evidence>
<evidence type="ECO:0000313" key="5">
    <source>
        <dbReference type="EMBL" id="SFS62744.1"/>
    </source>
</evidence>
<dbReference type="GO" id="GO:0005524">
    <property type="term" value="F:ATP binding"/>
    <property type="evidence" value="ECO:0007669"/>
    <property type="project" value="UniProtKB-KW"/>
</dbReference>
<dbReference type="Pfam" id="PF00005">
    <property type="entry name" value="ABC_tran"/>
    <property type="match status" value="1"/>
</dbReference>
<evidence type="ECO:0000259" key="4">
    <source>
        <dbReference type="PROSITE" id="PS50893"/>
    </source>
</evidence>
<dbReference type="OrthoDB" id="2988240at2"/>
<dbReference type="InterPro" id="IPR051782">
    <property type="entry name" value="ABC_Transporter_VariousFunc"/>
</dbReference>
<dbReference type="Gene3D" id="3.40.50.300">
    <property type="entry name" value="P-loop containing nucleotide triphosphate hydrolases"/>
    <property type="match status" value="1"/>
</dbReference>
<dbReference type="InterPro" id="IPR003593">
    <property type="entry name" value="AAA+_ATPase"/>
</dbReference>
<protein>
    <submittedName>
        <fullName evidence="5">ABC-type multidrug transport system, ATPase component</fullName>
    </submittedName>
</protein>
<organism evidence="5 6">
    <name type="scientific">Marininema halotolerans</name>
    <dbReference type="NCBI Taxonomy" id="1155944"/>
    <lineage>
        <taxon>Bacteria</taxon>
        <taxon>Bacillati</taxon>
        <taxon>Bacillota</taxon>
        <taxon>Bacilli</taxon>
        <taxon>Bacillales</taxon>
        <taxon>Thermoactinomycetaceae</taxon>
        <taxon>Marininema</taxon>
    </lineage>
</organism>
<gene>
    <name evidence="5" type="ORF">SAMN05444972_10517</name>
</gene>
<dbReference type="SUPFAM" id="SSF52540">
    <property type="entry name" value="P-loop containing nucleoside triphosphate hydrolases"/>
    <property type="match status" value="1"/>
</dbReference>
<name>A0A1I6RDJ3_9BACL</name>
<feature type="domain" description="ABC transporter" evidence="4">
    <location>
        <begin position="17"/>
        <end position="263"/>
    </location>
</feature>
<dbReference type="SMART" id="SM00382">
    <property type="entry name" value="AAA"/>
    <property type="match status" value="1"/>
</dbReference>